<dbReference type="EMBL" id="VZBP01000025">
    <property type="protein sequence ID" value="MQO08422.1"/>
    <property type="molecule type" value="Genomic_DNA"/>
</dbReference>
<organism evidence="1 2">
    <name type="scientific">Segatella copri</name>
    <dbReference type="NCBI Taxonomy" id="165179"/>
    <lineage>
        <taxon>Bacteria</taxon>
        <taxon>Pseudomonadati</taxon>
        <taxon>Bacteroidota</taxon>
        <taxon>Bacteroidia</taxon>
        <taxon>Bacteroidales</taxon>
        <taxon>Prevotellaceae</taxon>
        <taxon>Segatella</taxon>
    </lineage>
</organism>
<evidence type="ECO:0000313" key="2">
    <source>
        <dbReference type="Proteomes" id="UP000405805"/>
    </source>
</evidence>
<evidence type="ECO:0008006" key="3">
    <source>
        <dbReference type="Google" id="ProtNLM"/>
    </source>
</evidence>
<gene>
    <name evidence="1" type="ORF">F7D57_01520</name>
</gene>
<protein>
    <recommendedName>
        <fullName evidence="3">SIR2-like domain-containing protein</fullName>
    </recommendedName>
</protein>
<reference evidence="2" key="1">
    <citation type="submission" date="2019-09" db="EMBL/GenBank/DDBJ databases">
        <title>Distinct polysaccharide growth profiles of human intestinal Prevotella copri isolates.</title>
        <authorList>
            <person name="Fehlner-Peach H."/>
            <person name="Magnabosco C."/>
            <person name="Raghavan V."/>
            <person name="Scher J.U."/>
            <person name="Tett A."/>
            <person name="Cox L.M."/>
            <person name="Gottsegen C."/>
            <person name="Watters A."/>
            <person name="Wiltshire- Gordon J.D."/>
            <person name="Segata N."/>
            <person name="Bonneau R."/>
            <person name="Littman D.R."/>
        </authorList>
    </citation>
    <scope>NUCLEOTIDE SEQUENCE [LARGE SCALE GENOMIC DNA]</scope>
    <source>
        <strain evidence="2">iA624</strain>
    </source>
</reference>
<dbReference type="AlphaFoldDB" id="A0AA91A1Q9"/>
<name>A0AA91A1Q9_9BACT</name>
<sequence length="194" mass="22399">MDWPDDLILELARKRCVLFLGSGISANAIDKDGKHPPTWRKFLEEGNSKVGAPDNAVIKKCIDSYEYLMACELLRKKLGDNQFDELLKNMFRGTGFEPALIHEYIFKLDSRITITPNFDKIYDTYAQSKSRNTIVLKHYYDEDVVKYLRGTDSVIIKNHGTIDTTNKIIFTQADYARARIENSDFYKLMEALIL</sequence>
<accession>A0AA91A1Q9</accession>
<comment type="caution">
    <text evidence="1">The sequence shown here is derived from an EMBL/GenBank/DDBJ whole genome shotgun (WGS) entry which is preliminary data.</text>
</comment>
<evidence type="ECO:0000313" key="1">
    <source>
        <dbReference type="EMBL" id="MQO08422.1"/>
    </source>
</evidence>
<dbReference type="RefSeq" id="WP_153096005.1">
    <property type="nucleotide sequence ID" value="NZ_VZBP01000025.1"/>
</dbReference>
<dbReference type="Proteomes" id="UP000405805">
    <property type="component" value="Unassembled WGS sequence"/>
</dbReference>
<proteinExistence type="predicted"/>